<dbReference type="PANTHER" id="PTHR24282">
    <property type="entry name" value="CYTOCHROME P450 FAMILY MEMBER"/>
    <property type="match status" value="1"/>
</dbReference>
<dbReference type="GO" id="GO:0004497">
    <property type="term" value="F:monooxygenase activity"/>
    <property type="evidence" value="ECO:0007669"/>
    <property type="project" value="UniProtKB-KW"/>
</dbReference>
<evidence type="ECO:0000256" key="10">
    <source>
        <dbReference type="ARBA" id="ARBA00023136"/>
    </source>
</evidence>
<keyword evidence="4" id="KW-0812">Transmembrane</keyword>
<dbReference type="AlphaFoldDB" id="A0A6A4LUF1"/>
<dbReference type="Proteomes" id="UP000428333">
    <property type="component" value="Linkage Group LG06"/>
</dbReference>
<dbReference type="EMBL" id="QEFC01001446">
    <property type="protein sequence ID" value="KAE9457958.1"/>
    <property type="molecule type" value="Genomic_DNA"/>
</dbReference>
<gene>
    <name evidence="11" type="ORF">C3L33_10129</name>
</gene>
<evidence type="ECO:0000256" key="8">
    <source>
        <dbReference type="ARBA" id="ARBA00023004"/>
    </source>
</evidence>
<organism evidence="11 12">
    <name type="scientific">Rhododendron williamsianum</name>
    <dbReference type="NCBI Taxonomy" id="262921"/>
    <lineage>
        <taxon>Eukaryota</taxon>
        <taxon>Viridiplantae</taxon>
        <taxon>Streptophyta</taxon>
        <taxon>Embryophyta</taxon>
        <taxon>Tracheophyta</taxon>
        <taxon>Spermatophyta</taxon>
        <taxon>Magnoliopsida</taxon>
        <taxon>eudicotyledons</taxon>
        <taxon>Gunneridae</taxon>
        <taxon>Pentapetalae</taxon>
        <taxon>asterids</taxon>
        <taxon>Ericales</taxon>
        <taxon>Ericaceae</taxon>
        <taxon>Ericoideae</taxon>
        <taxon>Rhodoreae</taxon>
        <taxon>Rhododendron</taxon>
    </lineage>
</organism>
<dbReference type="GO" id="GO:0016020">
    <property type="term" value="C:membrane"/>
    <property type="evidence" value="ECO:0007669"/>
    <property type="project" value="UniProtKB-SubCell"/>
</dbReference>
<feature type="non-terminal residue" evidence="11">
    <location>
        <position position="303"/>
    </location>
</feature>
<evidence type="ECO:0000256" key="4">
    <source>
        <dbReference type="ARBA" id="ARBA00022692"/>
    </source>
</evidence>
<comment type="similarity">
    <text evidence="2">Belongs to the cytochrome P450 family.</text>
</comment>
<evidence type="ECO:0000256" key="3">
    <source>
        <dbReference type="ARBA" id="ARBA00022617"/>
    </source>
</evidence>
<evidence type="ECO:0000256" key="1">
    <source>
        <dbReference type="ARBA" id="ARBA00004370"/>
    </source>
</evidence>
<dbReference type="PANTHER" id="PTHR24282:SF255">
    <property type="entry name" value="CYTOCHROME P450 72A11-RELATED"/>
    <property type="match status" value="1"/>
</dbReference>
<keyword evidence="3" id="KW-0349">Heme</keyword>
<dbReference type="InterPro" id="IPR050665">
    <property type="entry name" value="Cytochrome_P450_Monooxygen"/>
</dbReference>
<keyword evidence="6" id="KW-1133">Transmembrane helix</keyword>
<dbReference type="OrthoDB" id="1470350at2759"/>
<dbReference type="GO" id="GO:0016705">
    <property type="term" value="F:oxidoreductase activity, acting on paired donors, with incorporation or reduction of molecular oxygen"/>
    <property type="evidence" value="ECO:0007669"/>
    <property type="project" value="InterPro"/>
</dbReference>
<comment type="subcellular location">
    <subcellularLocation>
        <location evidence="1">Membrane</location>
    </subcellularLocation>
</comment>
<keyword evidence="12" id="KW-1185">Reference proteome</keyword>
<dbReference type="InterPro" id="IPR036396">
    <property type="entry name" value="Cyt_P450_sf"/>
</dbReference>
<evidence type="ECO:0000256" key="9">
    <source>
        <dbReference type="ARBA" id="ARBA00023033"/>
    </source>
</evidence>
<reference evidence="11 12" key="1">
    <citation type="journal article" date="2019" name="Genome Biol. Evol.">
        <title>The Rhododendron genome and chromosomal organization provide insight into shared whole-genome duplications across the heath family (Ericaceae).</title>
        <authorList>
            <person name="Soza V.L."/>
            <person name="Lindsley D."/>
            <person name="Waalkes A."/>
            <person name="Ramage E."/>
            <person name="Patwardhan R.P."/>
            <person name="Burton J.N."/>
            <person name="Adey A."/>
            <person name="Kumar A."/>
            <person name="Qiu R."/>
            <person name="Shendure J."/>
            <person name="Hall B."/>
        </authorList>
    </citation>
    <scope>NUCLEOTIDE SEQUENCE [LARGE SCALE GENOMIC DNA]</scope>
    <source>
        <strain evidence="11">RSF 1966-606</strain>
    </source>
</reference>
<dbReference type="Gene3D" id="1.20.120.990">
    <property type="entry name" value="Glycosyltransferase family 88, C-terminal domain"/>
    <property type="match status" value="1"/>
</dbReference>
<evidence type="ECO:0000256" key="7">
    <source>
        <dbReference type="ARBA" id="ARBA00023002"/>
    </source>
</evidence>
<dbReference type="Gene3D" id="1.10.630.10">
    <property type="entry name" value="Cytochrome P450"/>
    <property type="match status" value="1"/>
</dbReference>
<dbReference type="GO" id="GO:0005506">
    <property type="term" value="F:iron ion binding"/>
    <property type="evidence" value="ECO:0007669"/>
    <property type="project" value="InterPro"/>
</dbReference>
<name>A0A6A4LUF1_9ERIC</name>
<evidence type="ECO:0000313" key="11">
    <source>
        <dbReference type="EMBL" id="KAE9457958.1"/>
    </source>
</evidence>
<feature type="non-terminal residue" evidence="11">
    <location>
        <position position="1"/>
    </location>
</feature>
<keyword evidence="5" id="KW-0479">Metal-binding</keyword>
<proteinExistence type="inferred from homology"/>
<keyword evidence="7" id="KW-0560">Oxidoreductase</keyword>
<evidence type="ECO:0000256" key="6">
    <source>
        <dbReference type="ARBA" id="ARBA00022989"/>
    </source>
</evidence>
<dbReference type="SUPFAM" id="SSF48264">
    <property type="entry name" value="Cytochrome P450"/>
    <property type="match status" value="2"/>
</dbReference>
<evidence type="ECO:0000313" key="12">
    <source>
        <dbReference type="Proteomes" id="UP000428333"/>
    </source>
</evidence>
<keyword evidence="9" id="KW-0503">Monooxygenase</keyword>
<keyword evidence="8" id="KW-0408">Iron</keyword>
<protein>
    <recommendedName>
        <fullName evidence="13">Cytochrome P450</fullName>
    </recommendedName>
</protein>
<comment type="caution">
    <text evidence="11">The sequence shown here is derived from an EMBL/GenBank/DDBJ whole genome shotgun (WGS) entry which is preliminary data.</text>
</comment>
<dbReference type="InterPro" id="IPR001128">
    <property type="entry name" value="Cyt_P450"/>
</dbReference>
<dbReference type="Pfam" id="PF00067">
    <property type="entry name" value="p450"/>
    <property type="match status" value="2"/>
</dbReference>
<sequence length="303" mass="34541">MNYFTWLGPTPRLNIIDPKLVKEILSNTEVFQKPATIKLLLTGIVTYEGEKWAKHRKLVNPAFQIEKLKVISHIDFFKVLEIDTESMVIQTGKAEPKTTFMKLDHHASKRWVLFLTQSLVFVIAYGTSNVLKCCEMISKGEVLVSTKGSCEVNVWPYLSNLTADVISRTIFGSKYEEGKLIFQLLREQNDFAIQRLQSSHIPGWRFLPTKTNREIKNIYNELGALLRNIINKRQGTMNGEDRDSDLLGILLTSNLIDIDQGKLGNKMSIKLTTEDVIEECKLFYQAGQETTTDLLVNLDNDPV</sequence>
<evidence type="ECO:0000256" key="5">
    <source>
        <dbReference type="ARBA" id="ARBA00022723"/>
    </source>
</evidence>
<evidence type="ECO:0008006" key="13">
    <source>
        <dbReference type="Google" id="ProtNLM"/>
    </source>
</evidence>
<evidence type="ECO:0000256" key="2">
    <source>
        <dbReference type="ARBA" id="ARBA00010617"/>
    </source>
</evidence>
<accession>A0A6A4LUF1</accession>
<keyword evidence="10" id="KW-0472">Membrane</keyword>
<dbReference type="GO" id="GO:0020037">
    <property type="term" value="F:heme binding"/>
    <property type="evidence" value="ECO:0007669"/>
    <property type="project" value="InterPro"/>
</dbReference>